<reference evidence="1 2" key="1">
    <citation type="journal article" date="2019" name="Nat. Ecol. Evol.">
        <title>Megaphylogeny resolves global patterns of mushroom evolution.</title>
        <authorList>
            <person name="Varga T."/>
            <person name="Krizsan K."/>
            <person name="Foldi C."/>
            <person name="Dima B."/>
            <person name="Sanchez-Garcia M."/>
            <person name="Sanchez-Ramirez S."/>
            <person name="Szollosi G.J."/>
            <person name="Szarkandi J.G."/>
            <person name="Papp V."/>
            <person name="Albert L."/>
            <person name="Andreopoulos W."/>
            <person name="Angelini C."/>
            <person name="Antonin V."/>
            <person name="Barry K.W."/>
            <person name="Bougher N.L."/>
            <person name="Buchanan P."/>
            <person name="Buyck B."/>
            <person name="Bense V."/>
            <person name="Catcheside P."/>
            <person name="Chovatia M."/>
            <person name="Cooper J."/>
            <person name="Damon W."/>
            <person name="Desjardin D."/>
            <person name="Finy P."/>
            <person name="Geml J."/>
            <person name="Haridas S."/>
            <person name="Hughes K."/>
            <person name="Justo A."/>
            <person name="Karasinski D."/>
            <person name="Kautmanova I."/>
            <person name="Kiss B."/>
            <person name="Kocsube S."/>
            <person name="Kotiranta H."/>
            <person name="LaButti K.M."/>
            <person name="Lechner B.E."/>
            <person name="Liimatainen K."/>
            <person name="Lipzen A."/>
            <person name="Lukacs Z."/>
            <person name="Mihaltcheva S."/>
            <person name="Morgado L.N."/>
            <person name="Niskanen T."/>
            <person name="Noordeloos M.E."/>
            <person name="Ohm R.A."/>
            <person name="Ortiz-Santana B."/>
            <person name="Ovrebo C."/>
            <person name="Racz N."/>
            <person name="Riley R."/>
            <person name="Savchenko A."/>
            <person name="Shiryaev A."/>
            <person name="Soop K."/>
            <person name="Spirin V."/>
            <person name="Szebenyi C."/>
            <person name="Tomsovsky M."/>
            <person name="Tulloss R.E."/>
            <person name="Uehling J."/>
            <person name="Grigoriev I.V."/>
            <person name="Vagvolgyi C."/>
            <person name="Papp T."/>
            <person name="Martin F.M."/>
            <person name="Miettinen O."/>
            <person name="Hibbett D.S."/>
            <person name="Nagy L.G."/>
        </authorList>
    </citation>
    <scope>NUCLEOTIDE SEQUENCE [LARGE SCALE GENOMIC DNA]</scope>
    <source>
        <strain evidence="1 2">NL-1719</strain>
    </source>
</reference>
<keyword evidence="2" id="KW-1185">Reference proteome</keyword>
<proteinExistence type="predicted"/>
<dbReference type="EMBL" id="ML208724">
    <property type="protein sequence ID" value="TFK60861.1"/>
    <property type="molecule type" value="Genomic_DNA"/>
</dbReference>
<sequence length="91" mass="10043">MARIARWERNGYPESTNGQLTLQHVRAPQRWGGKRCREPFSPPAFLCEGVAVGSSAVSVILSDYPRSAYNNSGLPLVPSCKEIGKNLTQRL</sequence>
<name>A0ACD3A5C2_9AGAR</name>
<accession>A0ACD3A5C2</accession>
<protein>
    <submittedName>
        <fullName evidence="1">Uncharacterized protein</fullName>
    </submittedName>
</protein>
<organism evidence="1 2">
    <name type="scientific">Pluteus cervinus</name>
    <dbReference type="NCBI Taxonomy" id="181527"/>
    <lineage>
        <taxon>Eukaryota</taxon>
        <taxon>Fungi</taxon>
        <taxon>Dikarya</taxon>
        <taxon>Basidiomycota</taxon>
        <taxon>Agaricomycotina</taxon>
        <taxon>Agaricomycetes</taxon>
        <taxon>Agaricomycetidae</taxon>
        <taxon>Agaricales</taxon>
        <taxon>Pluteineae</taxon>
        <taxon>Pluteaceae</taxon>
        <taxon>Pluteus</taxon>
    </lineage>
</organism>
<gene>
    <name evidence="1" type="ORF">BDN72DRAFT_494748</name>
</gene>
<dbReference type="Proteomes" id="UP000308600">
    <property type="component" value="Unassembled WGS sequence"/>
</dbReference>
<evidence type="ECO:0000313" key="2">
    <source>
        <dbReference type="Proteomes" id="UP000308600"/>
    </source>
</evidence>
<evidence type="ECO:0000313" key="1">
    <source>
        <dbReference type="EMBL" id="TFK60861.1"/>
    </source>
</evidence>